<feature type="domain" description="Integrase catalytic" evidence="10">
    <location>
        <begin position="298"/>
        <end position="469"/>
    </location>
</feature>
<keyword evidence="3" id="KW-0479">Metal-binding</keyword>
<evidence type="ECO:0000256" key="4">
    <source>
        <dbReference type="ARBA" id="ARBA00022750"/>
    </source>
</evidence>
<evidence type="ECO:0000256" key="7">
    <source>
        <dbReference type="ARBA" id="ARBA00048173"/>
    </source>
</evidence>
<dbReference type="GO" id="GO:0003723">
    <property type="term" value="F:RNA binding"/>
    <property type="evidence" value="ECO:0007669"/>
    <property type="project" value="UniProtKB-KW"/>
</dbReference>
<dbReference type="GO" id="GO:0003964">
    <property type="term" value="F:RNA-directed DNA polymerase activity"/>
    <property type="evidence" value="ECO:0007669"/>
    <property type="project" value="UniProtKB-EC"/>
</dbReference>
<dbReference type="InterPro" id="IPR043502">
    <property type="entry name" value="DNA/RNA_pol_sf"/>
</dbReference>
<name>A0A2N5VH78_9BASI</name>
<dbReference type="GO" id="GO:0046872">
    <property type="term" value="F:metal ion binding"/>
    <property type="evidence" value="ECO:0007669"/>
    <property type="project" value="UniProtKB-KW"/>
</dbReference>
<dbReference type="Pfam" id="PF07727">
    <property type="entry name" value="RVT_2"/>
    <property type="match status" value="1"/>
</dbReference>
<dbReference type="GO" id="GO:0003887">
    <property type="term" value="F:DNA-directed DNA polymerase activity"/>
    <property type="evidence" value="ECO:0007669"/>
    <property type="project" value="UniProtKB-EC"/>
</dbReference>
<feature type="compositionally biased region" description="Pro residues" evidence="9">
    <location>
        <begin position="587"/>
        <end position="601"/>
    </location>
</feature>
<dbReference type="Gene3D" id="3.30.420.10">
    <property type="entry name" value="Ribonuclease H-like superfamily/Ribonuclease H"/>
    <property type="match status" value="1"/>
</dbReference>
<dbReference type="SUPFAM" id="SSF56672">
    <property type="entry name" value="DNA/RNA polymerases"/>
    <property type="match status" value="1"/>
</dbReference>
<feature type="region of interest" description="Disordered" evidence="9">
    <location>
        <begin position="1265"/>
        <end position="1385"/>
    </location>
</feature>
<dbReference type="GO" id="GO:0032196">
    <property type="term" value="P:transposition"/>
    <property type="evidence" value="ECO:0007669"/>
    <property type="project" value="UniProtKB-KW"/>
</dbReference>
<feature type="region of interest" description="Disordered" evidence="9">
    <location>
        <begin position="47"/>
        <end position="71"/>
    </location>
</feature>
<evidence type="ECO:0000256" key="9">
    <source>
        <dbReference type="SAM" id="MobiDB-lite"/>
    </source>
</evidence>
<dbReference type="Pfam" id="PF22936">
    <property type="entry name" value="Pol_BBD"/>
    <property type="match status" value="1"/>
</dbReference>
<dbReference type="PROSITE" id="PS50994">
    <property type="entry name" value="INTEGRASE"/>
    <property type="match status" value="1"/>
</dbReference>
<sequence length="1523" mass="168506">MFRTLQFASFKSDAAEVTMSKFLTELETELRRQQESTAQLAATALAVQRATNSSAPTSGEKAPGEKKRRPFCSNGVHNPECTGHSKAECNQLNPARALAWHQAEIDKLQAASGNKALLSVNSGVADSIVFDSGASGHYLKRREYFMTFLPIKSSVYGANGAAIPILGTGSAVIHTSVGLIKIDEAFYAPDLSNSLIPLTYYVRRRYSVTPSRDGLSFRCHRPGHTLCIGSTAEEVLIIDLDSLKALAVKSHSQSALDLHRALGHPSLPYLKKAYPDRSFDLVACSECDTAKMHRQPFSSSFPIATKVLECLHMDLCGPITPASRGGNHYFLKIIDGYSKFRFIFPLQRKSDSFAIFRSFMTKAETATGQRLISVVSDNGGEFVNTHFCDLFASKGVQHHTTAPYTPQQNPFAERGNRTTVERTRAMLSTAGLPLSWWGEAVTTSVYLENRSPNSSINFRSPYELWHGTPPDLSHLVPFGCRAVAYLEKDKCHSKFSPSGVETIFLGYDEHHHTYKLWVPSTRNILVSHHVKFFPSIFPFLTSSSPSPHSIDSSSLFDFTTSVEPVLESPLCTPASPPLSPIESATPLPAPSPPISPTPEPLTPSDHLIPTTTEPTPLPKGYTYVPDFDRAPQDITSSIDASNILKGSRRRRAMVVRRHQVHQVSHSANLIVGEPASHKDPRTYGDILGRLDEEHWLMAVEVELNNIRRHEVWVVAPLTPGAKPLDTTWVFKRKFNADGELLKYKARLCVRGFCQIEGIDYDATFAPTGRLSTLRIILGLAALHDFDIQQMDVKCAFLNGIPEEDLFIKVPEGVGVELPSRHGLKLQKSLYGLKQSPRCWYKSLKAFFLLVNFIPSAVNPCLFLHQDASKFCCVYIHVDDLVIIGPNVHFLKKKITARFEMEDLGECQWVLGMRVTRDRPNRTLTLSQDRYAREILDEYDMLECRPITSPLPTNATTCPIAPKPPTSGFNFRQGVGLLNYLVQCTRPDLAFTCSYLSQFLNKPSKTHQTHFLHVLRYIQHTKDYGLTLGAVATTPSTLVAYADASYATAKQAYSFAGSAILHNGLVGWRCAKMDTDAPALSTTKSEYRACSECGQDIIWTQQLLDSLRPSIPLPPSNVTLHCDNQGALALLKETVYQHRTRHINVRFHWLCHHIAESDDFHLSYIPTDNNVADFLTKPLTPIKTKQALSNVQVPSIRSLRSLISETPSSCSQLPIWCFSGTSPFYSLSSLAHLGDSLLVLTAAHLVFLRYKSLLFALFARSSRRLSPRAHSCPSGVSQQDLLAESSREAGPARREFSGSRTCSPRVLGKQDLLAESSREAGPARREFSGSRTCSPRVLGKQDLLAKSSREAGPARQEFSGSRTCSPRALGKQVAPASRESSANSYLLPETSRRAGSYLLPETSRRAGSYLLPETSRRAGSYLLPETSRRAGGYLLPETSRRADGYLLPKSSRRAGGYLLPKSSRRAGGYLFPKSSRRALPAYLFAESSQEAASYLLAQSSWEADGYLLPKSSLEAVSYQLAKSS</sequence>
<evidence type="ECO:0000313" key="11">
    <source>
        <dbReference type="EMBL" id="PLW49345.1"/>
    </source>
</evidence>
<keyword evidence="4" id="KW-0064">Aspartyl protease</keyword>
<evidence type="ECO:0000256" key="2">
    <source>
        <dbReference type="ARBA" id="ARBA00022670"/>
    </source>
</evidence>
<proteinExistence type="predicted"/>
<gene>
    <name evidence="11" type="ORF">PCASD_02707</name>
</gene>
<dbReference type="Proteomes" id="UP000235392">
    <property type="component" value="Unassembled WGS sequence"/>
</dbReference>
<dbReference type="Pfam" id="PF25597">
    <property type="entry name" value="SH3_retrovirus"/>
    <property type="match status" value="1"/>
</dbReference>
<dbReference type="GO" id="GO:0015074">
    <property type="term" value="P:DNA integration"/>
    <property type="evidence" value="ECO:0007669"/>
    <property type="project" value="InterPro"/>
</dbReference>
<dbReference type="InterPro" id="IPR036397">
    <property type="entry name" value="RNaseH_sf"/>
</dbReference>
<evidence type="ECO:0000259" key="10">
    <source>
        <dbReference type="PROSITE" id="PS50994"/>
    </source>
</evidence>
<dbReference type="CDD" id="cd09272">
    <property type="entry name" value="RNase_HI_RT_Ty1"/>
    <property type="match status" value="1"/>
</dbReference>
<dbReference type="InterPro" id="IPR013103">
    <property type="entry name" value="RVT_2"/>
</dbReference>
<evidence type="ECO:0000256" key="8">
    <source>
        <dbReference type="ARBA" id="ARBA00049244"/>
    </source>
</evidence>
<dbReference type="SUPFAM" id="SSF53098">
    <property type="entry name" value="Ribonuclease H-like"/>
    <property type="match status" value="1"/>
</dbReference>
<comment type="caution">
    <text evidence="11">The sequence shown here is derived from an EMBL/GenBank/DDBJ whole genome shotgun (WGS) entry which is preliminary data.</text>
</comment>
<keyword evidence="2" id="KW-0645">Protease</keyword>
<evidence type="ECO:0000256" key="3">
    <source>
        <dbReference type="ARBA" id="ARBA00022723"/>
    </source>
</evidence>
<feature type="compositionally biased region" description="Basic and acidic residues" evidence="9">
    <location>
        <begin position="1315"/>
        <end position="1327"/>
    </location>
</feature>
<evidence type="ECO:0000256" key="6">
    <source>
        <dbReference type="ARBA" id="ARBA00022884"/>
    </source>
</evidence>
<feature type="compositionally biased region" description="Basic and acidic residues" evidence="9">
    <location>
        <begin position="1284"/>
        <end position="1296"/>
    </location>
</feature>
<feature type="region of interest" description="Disordered" evidence="9">
    <location>
        <begin position="573"/>
        <end position="619"/>
    </location>
</feature>
<accession>A0A2N5VH78</accession>
<dbReference type="EMBL" id="PGCI01000017">
    <property type="protein sequence ID" value="PLW49345.1"/>
    <property type="molecule type" value="Genomic_DNA"/>
</dbReference>
<dbReference type="InterPro" id="IPR057670">
    <property type="entry name" value="SH3_retrovirus"/>
</dbReference>
<keyword evidence="5" id="KW-0378">Hydrolase</keyword>
<organism evidence="11 12">
    <name type="scientific">Puccinia coronata f. sp. avenae</name>
    <dbReference type="NCBI Taxonomy" id="200324"/>
    <lineage>
        <taxon>Eukaryota</taxon>
        <taxon>Fungi</taxon>
        <taxon>Dikarya</taxon>
        <taxon>Basidiomycota</taxon>
        <taxon>Pucciniomycotina</taxon>
        <taxon>Pucciniomycetes</taxon>
        <taxon>Pucciniales</taxon>
        <taxon>Pucciniaceae</taxon>
        <taxon>Puccinia</taxon>
    </lineage>
</organism>
<dbReference type="Pfam" id="PF00665">
    <property type="entry name" value="rve"/>
    <property type="match status" value="1"/>
</dbReference>
<reference evidence="11 12" key="1">
    <citation type="submission" date="2017-11" db="EMBL/GenBank/DDBJ databases">
        <title>De novo assembly and phasing of dikaryotic genomes from two isolates of Puccinia coronata f. sp. avenae, the causal agent of oat crown rust.</title>
        <authorList>
            <person name="Miller M.E."/>
            <person name="Zhang Y."/>
            <person name="Omidvar V."/>
            <person name="Sperschneider J."/>
            <person name="Schwessinger B."/>
            <person name="Raley C."/>
            <person name="Palmer J.M."/>
            <person name="Garnica D."/>
            <person name="Upadhyaya N."/>
            <person name="Rathjen J."/>
            <person name="Taylor J.M."/>
            <person name="Park R.F."/>
            <person name="Dodds P.N."/>
            <person name="Hirsch C.D."/>
            <person name="Kianian S.F."/>
            <person name="Figueroa M."/>
        </authorList>
    </citation>
    <scope>NUCLEOTIDE SEQUENCE [LARGE SCALE GENOMIC DNA]</scope>
    <source>
        <strain evidence="11">12SD80</strain>
    </source>
</reference>
<dbReference type="GO" id="GO:0005634">
    <property type="term" value="C:nucleus"/>
    <property type="evidence" value="ECO:0007669"/>
    <property type="project" value="UniProtKB-ARBA"/>
</dbReference>
<comment type="catalytic activity">
    <reaction evidence="8">
        <text>DNA(n) + a 2'-deoxyribonucleoside 5'-triphosphate = DNA(n+1) + diphosphate</text>
        <dbReference type="Rhea" id="RHEA:22508"/>
        <dbReference type="Rhea" id="RHEA-COMP:17339"/>
        <dbReference type="Rhea" id="RHEA-COMP:17340"/>
        <dbReference type="ChEBI" id="CHEBI:33019"/>
        <dbReference type="ChEBI" id="CHEBI:61560"/>
        <dbReference type="ChEBI" id="CHEBI:173112"/>
        <dbReference type="EC" id="2.7.7.7"/>
    </reaction>
</comment>
<keyword evidence="1" id="KW-0815">Transposition</keyword>
<dbReference type="InterPro" id="IPR039537">
    <property type="entry name" value="Retrotran_Ty1/copia-like"/>
</dbReference>
<evidence type="ECO:0000313" key="12">
    <source>
        <dbReference type="Proteomes" id="UP000235392"/>
    </source>
</evidence>
<protein>
    <recommendedName>
        <fullName evidence="10">Integrase catalytic domain-containing protein</fullName>
    </recommendedName>
</protein>
<evidence type="ECO:0000256" key="5">
    <source>
        <dbReference type="ARBA" id="ARBA00022801"/>
    </source>
</evidence>
<dbReference type="PANTHER" id="PTHR42648">
    <property type="entry name" value="TRANSPOSASE, PUTATIVE-RELATED"/>
    <property type="match status" value="1"/>
</dbReference>
<dbReference type="InterPro" id="IPR054722">
    <property type="entry name" value="PolX-like_BBD"/>
</dbReference>
<evidence type="ECO:0000256" key="1">
    <source>
        <dbReference type="ARBA" id="ARBA00022578"/>
    </source>
</evidence>
<dbReference type="GO" id="GO:0006508">
    <property type="term" value="P:proteolysis"/>
    <property type="evidence" value="ECO:0007669"/>
    <property type="project" value="UniProtKB-KW"/>
</dbReference>
<keyword evidence="6" id="KW-0694">RNA-binding</keyword>
<dbReference type="InterPro" id="IPR012337">
    <property type="entry name" value="RNaseH-like_sf"/>
</dbReference>
<dbReference type="PANTHER" id="PTHR42648:SF28">
    <property type="entry name" value="TRANSPOSON-ENCODED PROTEIN WITH RIBONUCLEASE H-LIKE AND RETROVIRUS ZINC FINGER-LIKE DOMAINS"/>
    <property type="match status" value="1"/>
</dbReference>
<comment type="catalytic activity">
    <reaction evidence="7">
        <text>DNA(n) + a 2'-deoxyribonucleoside 5'-triphosphate = DNA(n+1) + diphosphate</text>
        <dbReference type="Rhea" id="RHEA:22508"/>
        <dbReference type="Rhea" id="RHEA-COMP:17339"/>
        <dbReference type="Rhea" id="RHEA-COMP:17340"/>
        <dbReference type="ChEBI" id="CHEBI:33019"/>
        <dbReference type="ChEBI" id="CHEBI:61560"/>
        <dbReference type="ChEBI" id="CHEBI:173112"/>
        <dbReference type="EC" id="2.7.7.49"/>
    </reaction>
</comment>
<dbReference type="GO" id="GO:0004190">
    <property type="term" value="F:aspartic-type endopeptidase activity"/>
    <property type="evidence" value="ECO:0007669"/>
    <property type="project" value="UniProtKB-KW"/>
</dbReference>
<dbReference type="InterPro" id="IPR001584">
    <property type="entry name" value="Integrase_cat-core"/>
</dbReference>